<sequence length="422" mass="48596">MYHPIIAFHMVEKPRIYKTKKKNQVAINEGNYNSSSQQIKHAILIKIIEKITPFLIDNQMVLDIGIDGDLNSNKILGEEKIIYKIFADLKHKAKLKLLEQPIMKYYIKYIYAAIARCRNSTVDNPTDNNLFFIQTEEDLIPYSYYIQESIQNHTYIPSFANLFKNFGNAFLYNGYYCFKHRFATGLCLLCGFYLHHDLNNLIPNSNFKNHISNHITNKLLIDAILDEIFKLPSYQEIQRESIQSFISGQDTLALLRTVYDLVKQGIPATVLFATSDQSPEIVKKIFAEIVSGIIDDWSKLDSLKSEFFLILLLLLTATCHQQSTRDLATILYRSLLNIIRSFIVYQLEIEMEECAIIYCATLSDCNQIENILLEQFMATNAFGIGINVDDVRLVLHTTFPISLDNFVQEIGRAGQDHMQAKQ</sequence>
<name>A0ACA9MMV5_9GLOM</name>
<organism evidence="1 2">
    <name type="scientific">Racocetra persica</name>
    <dbReference type="NCBI Taxonomy" id="160502"/>
    <lineage>
        <taxon>Eukaryota</taxon>
        <taxon>Fungi</taxon>
        <taxon>Fungi incertae sedis</taxon>
        <taxon>Mucoromycota</taxon>
        <taxon>Glomeromycotina</taxon>
        <taxon>Glomeromycetes</taxon>
        <taxon>Diversisporales</taxon>
        <taxon>Gigasporaceae</taxon>
        <taxon>Racocetra</taxon>
    </lineage>
</organism>
<evidence type="ECO:0000313" key="2">
    <source>
        <dbReference type="Proteomes" id="UP000789920"/>
    </source>
</evidence>
<gene>
    <name evidence="1" type="ORF">RPERSI_LOCUS5903</name>
</gene>
<protein>
    <submittedName>
        <fullName evidence="1">14386_t:CDS:1</fullName>
    </submittedName>
</protein>
<reference evidence="1" key="1">
    <citation type="submission" date="2021-06" db="EMBL/GenBank/DDBJ databases">
        <authorList>
            <person name="Kallberg Y."/>
            <person name="Tangrot J."/>
            <person name="Rosling A."/>
        </authorList>
    </citation>
    <scope>NUCLEOTIDE SEQUENCE</scope>
    <source>
        <strain evidence="1">MA461A</strain>
    </source>
</reference>
<dbReference type="Proteomes" id="UP000789920">
    <property type="component" value="Unassembled WGS sequence"/>
</dbReference>
<proteinExistence type="predicted"/>
<accession>A0ACA9MMV5</accession>
<comment type="caution">
    <text evidence="1">The sequence shown here is derived from an EMBL/GenBank/DDBJ whole genome shotgun (WGS) entry which is preliminary data.</text>
</comment>
<keyword evidence="2" id="KW-1185">Reference proteome</keyword>
<evidence type="ECO:0000313" key="1">
    <source>
        <dbReference type="EMBL" id="CAG8600605.1"/>
    </source>
</evidence>
<dbReference type="EMBL" id="CAJVQC010009107">
    <property type="protein sequence ID" value="CAG8600605.1"/>
    <property type="molecule type" value="Genomic_DNA"/>
</dbReference>
<feature type="non-terminal residue" evidence="1">
    <location>
        <position position="422"/>
    </location>
</feature>